<keyword evidence="13" id="KW-1185">Reference proteome</keyword>
<dbReference type="Gene3D" id="3.30.160.70">
    <property type="entry name" value="Methylated DNA-protein cysteine methyltransferase domain"/>
    <property type="match status" value="1"/>
</dbReference>
<evidence type="ECO:0000259" key="10">
    <source>
        <dbReference type="Pfam" id="PF01035"/>
    </source>
</evidence>
<dbReference type="PROSITE" id="PS00374">
    <property type="entry name" value="MGMT"/>
    <property type="match status" value="1"/>
</dbReference>
<comment type="subcellular location">
    <subcellularLocation>
        <location evidence="9">Cytoplasm</location>
    </subcellularLocation>
</comment>
<dbReference type="RefSeq" id="WP_152195978.1">
    <property type="nucleotide sequence ID" value="NZ_VUKD01000004.1"/>
</dbReference>
<dbReference type="GO" id="GO:0005737">
    <property type="term" value="C:cytoplasm"/>
    <property type="evidence" value="ECO:0007669"/>
    <property type="project" value="UniProtKB-SubCell"/>
</dbReference>
<organism evidence="12 13">
    <name type="scientific">Georgenia subflava</name>
    <dbReference type="NCBI Taxonomy" id="1622177"/>
    <lineage>
        <taxon>Bacteria</taxon>
        <taxon>Bacillati</taxon>
        <taxon>Actinomycetota</taxon>
        <taxon>Actinomycetes</taxon>
        <taxon>Micrococcales</taxon>
        <taxon>Bogoriellaceae</taxon>
        <taxon>Georgenia</taxon>
    </lineage>
</organism>
<dbReference type="InterPro" id="IPR036217">
    <property type="entry name" value="MethylDNA_cys_MeTrfase_DNAb"/>
</dbReference>
<gene>
    <name evidence="12" type="ORF">GB881_00930</name>
</gene>
<evidence type="ECO:0000256" key="4">
    <source>
        <dbReference type="ARBA" id="ARBA00022603"/>
    </source>
</evidence>
<dbReference type="SUPFAM" id="SSF53155">
    <property type="entry name" value="Methylated DNA-protein cysteine methyltransferase domain"/>
    <property type="match status" value="1"/>
</dbReference>
<dbReference type="InterPro" id="IPR023546">
    <property type="entry name" value="MGMT"/>
</dbReference>
<protein>
    <recommendedName>
        <fullName evidence="9">Methylated-DNA--protein-cysteine methyltransferase</fullName>
        <ecNumber evidence="9">2.1.1.63</ecNumber>
    </recommendedName>
    <alternativeName>
        <fullName evidence="9">6-O-methylguanine-DNA methyltransferase</fullName>
        <shortName evidence="9">MGMT</shortName>
    </alternativeName>
    <alternativeName>
        <fullName evidence="9">O-6-methylguanine-DNA-alkyltransferase</fullName>
    </alternativeName>
</protein>
<dbReference type="GO" id="GO:0006307">
    <property type="term" value="P:DNA alkylation repair"/>
    <property type="evidence" value="ECO:0007669"/>
    <property type="project" value="UniProtKB-UniRule"/>
</dbReference>
<evidence type="ECO:0000256" key="2">
    <source>
        <dbReference type="ARBA" id="ARBA00008711"/>
    </source>
</evidence>
<evidence type="ECO:0000256" key="1">
    <source>
        <dbReference type="ARBA" id="ARBA00001286"/>
    </source>
</evidence>
<dbReference type="InterPro" id="IPR036631">
    <property type="entry name" value="MGMT_N_sf"/>
</dbReference>
<keyword evidence="4 9" id="KW-0489">Methyltransferase</keyword>
<evidence type="ECO:0000313" key="12">
    <source>
        <dbReference type="EMBL" id="MPV35625.1"/>
    </source>
</evidence>
<dbReference type="InterPro" id="IPR036388">
    <property type="entry name" value="WH-like_DNA-bd_sf"/>
</dbReference>
<dbReference type="NCBIfam" id="TIGR00589">
    <property type="entry name" value="ogt"/>
    <property type="match status" value="1"/>
</dbReference>
<dbReference type="FunFam" id="1.10.10.10:FF:000214">
    <property type="entry name" value="Methylated-DNA--protein-cysteine methyltransferase"/>
    <property type="match status" value="1"/>
</dbReference>
<comment type="catalytic activity">
    <reaction evidence="8 9">
        <text>a 6-O-methyl-2'-deoxyguanosine in DNA + L-cysteinyl-[protein] = S-methyl-L-cysteinyl-[protein] + a 2'-deoxyguanosine in DNA</text>
        <dbReference type="Rhea" id="RHEA:24000"/>
        <dbReference type="Rhea" id="RHEA-COMP:10131"/>
        <dbReference type="Rhea" id="RHEA-COMP:10132"/>
        <dbReference type="Rhea" id="RHEA-COMP:11367"/>
        <dbReference type="Rhea" id="RHEA-COMP:11368"/>
        <dbReference type="ChEBI" id="CHEBI:29950"/>
        <dbReference type="ChEBI" id="CHEBI:82612"/>
        <dbReference type="ChEBI" id="CHEBI:85445"/>
        <dbReference type="ChEBI" id="CHEBI:85448"/>
        <dbReference type="EC" id="2.1.1.63"/>
    </reaction>
</comment>
<dbReference type="PANTHER" id="PTHR10815:SF5">
    <property type="entry name" value="METHYLATED-DNA--PROTEIN-CYSTEINE METHYLTRANSFERASE"/>
    <property type="match status" value="1"/>
</dbReference>
<evidence type="ECO:0000259" key="11">
    <source>
        <dbReference type="Pfam" id="PF02870"/>
    </source>
</evidence>
<dbReference type="GO" id="GO:0003908">
    <property type="term" value="F:methylated-DNA-[protein]-cysteine S-methyltransferase activity"/>
    <property type="evidence" value="ECO:0007669"/>
    <property type="project" value="UniProtKB-UniRule"/>
</dbReference>
<keyword evidence="6 9" id="KW-0227">DNA damage</keyword>
<comment type="function">
    <text evidence="9">Involved in the cellular defense against the biological effects of O6-methylguanine (O6-MeG) and O4-methylthymine (O4-MeT) in DNA. Repairs the methylated nucleobase in DNA by stoichiometrically transferring the methyl group to a cysteine residue in the enzyme. This is a suicide reaction: the enzyme is irreversibly inactivated.</text>
</comment>
<evidence type="ECO:0000256" key="3">
    <source>
        <dbReference type="ARBA" id="ARBA00022490"/>
    </source>
</evidence>
<dbReference type="AlphaFoldDB" id="A0A6N7EG28"/>
<evidence type="ECO:0000256" key="5">
    <source>
        <dbReference type="ARBA" id="ARBA00022679"/>
    </source>
</evidence>
<dbReference type="Gene3D" id="1.10.10.10">
    <property type="entry name" value="Winged helix-like DNA-binding domain superfamily/Winged helix DNA-binding domain"/>
    <property type="match status" value="1"/>
</dbReference>
<name>A0A6N7EG28_9MICO</name>
<proteinExistence type="inferred from homology"/>
<dbReference type="SUPFAM" id="SSF46767">
    <property type="entry name" value="Methylated DNA-protein cysteine methyltransferase, C-terminal domain"/>
    <property type="match status" value="1"/>
</dbReference>
<dbReference type="HAMAP" id="MF_00772">
    <property type="entry name" value="OGT"/>
    <property type="match status" value="1"/>
</dbReference>
<dbReference type="EMBL" id="WHPC01000002">
    <property type="protein sequence ID" value="MPV35625.1"/>
    <property type="molecule type" value="Genomic_DNA"/>
</dbReference>
<dbReference type="Proteomes" id="UP000437709">
    <property type="component" value="Unassembled WGS sequence"/>
</dbReference>
<dbReference type="GO" id="GO:0032259">
    <property type="term" value="P:methylation"/>
    <property type="evidence" value="ECO:0007669"/>
    <property type="project" value="UniProtKB-KW"/>
</dbReference>
<feature type="active site" description="Nucleophile; methyl group acceptor" evidence="9">
    <location>
        <position position="128"/>
    </location>
</feature>
<dbReference type="OrthoDB" id="9802228at2"/>
<evidence type="ECO:0000256" key="9">
    <source>
        <dbReference type="HAMAP-Rule" id="MF_00772"/>
    </source>
</evidence>
<keyword evidence="7 9" id="KW-0234">DNA repair</keyword>
<comment type="caution">
    <text evidence="12">The sequence shown here is derived from an EMBL/GenBank/DDBJ whole genome shotgun (WGS) entry which is preliminary data.</text>
</comment>
<feature type="domain" description="Methylguanine DNA methyltransferase ribonuclease-like" evidence="11">
    <location>
        <begin position="1"/>
        <end position="71"/>
    </location>
</feature>
<evidence type="ECO:0000256" key="7">
    <source>
        <dbReference type="ARBA" id="ARBA00023204"/>
    </source>
</evidence>
<dbReference type="InterPro" id="IPR014048">
    <property type="entry name" value="MethylDNA_cys_MeTrfase_DNA-bd"/>
</dbReference>
<dbReference type="Pfam" id="PF02870">
    <property type="entry name" value="Methyltransf_1N"/>
    <property type="match status" value="1"/>
</dbReference>
<reference evidence="12 13" key="1">
    <citation type="submission" date="2019-10" db="EMBL/GenBank/DDBJ databases">
        <title>Georgenia wutianyii sp. nov. and Georgenia yuyongxinii sp. nov. isolated from plateau pika (Ochotona curzoniae) in the Qinghai-Tibet plateau of China.</title>
        <authorList>
            <person name="Tian Z."/>
        </authorList>
    </citation>
    <scope>NUCLEOTIDE SEQUENCE [LARGE SCALE GENOMIC DNA]</scope>
    <source>
        <strain evidence="12 13">JCM 19765</strain>
    </source>
</reference>
<sequence length="172" mass="18472">MRHARISSPVGTLTLVQDDDGVLTAVHLPTDRRAVAPEGLGEWDVISLLPAARELTEYFAGTRRAFTVPVRPRGTAFQQEVWRALMRIPYGQTRTYGQIAHELGLGPRAVRAVGAANGRNPVAILVPCHRVVGADGALTGYVGGVETKQLLLDLERSASTAELVAQGGVARW</sequence>
<evidence type="ECO:0000313" key="13">
    <source>
        <dbReference type="Proteomes" id="UP000437709"/>
    </source>
</evidence>
<dbReference type="Pfam" id="PF01035">
    <property type="entry name" value="DNA_binding_1"/>
    <property type="match status" value="1"/>
</dbReference>
<keyword evidence="5 9" id="KW-0808">Transferase</keyword>
<dbReference type="PANTHER" id="PTHR10815">
    <property type="entry name" value="METHYLATED-DNA--PROTEIN-CYSTEINE METHYLTRANSFERASE"/>
    <property type="match status" value="1"/>
</dbReference>
<dbReference type="EC" id="2.1.1.63" evidence="9"/>
<evidence type="ECO:0000256" key="8">
    <source>
        <dbReference type="ARBA" id="ARBA00049348"/>
    </source>
</evidence>
<dbReference type="CDD" id="cd06445">
    <property type="entry name" value="ATase"/>
    <property type="match status" value="1"/>
</dbReference>
<dbReference type="InterPro" id="IPR001497">
    <property type="entry name" value="MethylDNA_cys_MeTrfase_AS"/>
</dbReference>
<comment type="similarity">
    <text evidence="2 9">Belongs to the MGMT family.</text>
</comment>
<keyword evidence="3 9" id="KW-0963">Cytoplasm</keyword>
<evidence type="ECO:0000256" key="6">
    <source>
        <dbReference type="ARBA" id="ARBA00022763"/>
    </source>
</evidence>
<dbReference type="InterPro" id="IPR008332">
    <property type="entry name" value="MethylG_MeTrfase_N"/>
</dbReference>
<accession>A0A6N7EG28</accession>
<feature type="domain" description="Methylated-DNA-[protein]-cysteine S-methyltransferase DNA binding" evidence="10">
    <location>
        <begin position="76"/>
        <end position="156"/>
    </location>
</feature>
<comment type="catalytic activity">
    <reaction evidence="1 9">
        <text>a 4-O-methyl-thymidine in DNA + L-cysteinyl-[protein] = a thymidine in DNA + S-methyl-L-cysteinyl-[protein]</text>
        <dbReference type="Rhea" id="RHEA:53428"/>
        <dbReference type="Rhea" id="RHEA-COMP:10131"/>
        <dbReference type="Rhea" id="RHEA-COMP:10132"/>
        <dbReference type="Rhea" id="RHEA-COMP:13555"/>
        <dbReference type="Rhea" id="RHEA-COMP:13556"/>
        <dbReference type="ChEBI" id="CHEBI:29950"/>
        <dbReference type="ChEBI" id="CHEBI:82612"/>
        <dbReference type="ChEBI" id="CHEBI:137386"/>
        <dbReference type="ChEBI" id="CHEBI:137387"/>
        <dbReference type="EC" id="2.1.1.63"/>
    </reaction>
</comment>
<comment type="miscellaneous">
    <text evidence="9">This enzyme catalyzes only one turnover and therefore is not strictly catalytic. According to one definition, an enzyme is a biocatalyst that acts repeatedly and over many reaction cycles.</text>
</comment>